<keyword evidence="6" id="KW-0414">Isoprene biosynthesis</keyword>
<dbReference type="InterPro" id="IPR008949">
    <property type="entry name" value="Isoprenoid_synthase_dom_sf"/>
</dbReference>
<keyword evidence="4" id="KW-0479">Metal-binding</keyword>
<dbReference type="InterPro" id="IPR000092">
    <property type="entry name" value="Polyprenyl_synt"/>
</dbReference>
<evidence type="ECO:0000256" key="6">
    <source>
        <dbReference type="ARBA" id="ARBA00023229"/>
    </source>
</evidence>
<dbReference type="CDD" id="cd00685">
    <property type="entry name" value="Trans_IPPS_HT"/>
    <property type="match status" value="1"/>
</dbReference>
<comment type="cofactor">
    <cofactor evidence="1">
        <name>Mg(2+)</name>
        <dbReference type="ChEBI" id="CHEBI:18420"/>
    </cofactor>
</comment>
<organism evidence="7 8">
    <name type="scientific">Niallia circulans</name>
    <name type="common">Bacillus circulans</name>
    <dbReference type="NCBI Taxonomy" id="1397"/>
    <lineage>
        <taxon>Bacteria</taxon>
        <taxon>Bacillati</taxon>
        <taxon>Bacillota</taxon>
        <taxon>Bacilli</taxon>
        <taxon>Bacillales</taxon>
        <taxon>Bacillaceae</taxon>
        <taxon>Niallia</taxon>
    </lineage>
</organism>
<dbReference type="Gene3D" id="1.10.600.10">
    <property type="entry name" value="Farnesyl Diphosphate Synthase"/>
    <property type="match status" value="1"/>
</dbReference>
<proteinExistence type="inferred from homology"/>
<protein>
    <submittedName>
        <fullName evidence="7">Geranyl transferase</fullName>
    </submittedName>
</protein>
<dbReference type="SFLD" id="SFLDS00005">
    <property type="entry name" value="Isoprenoid_Synthase_Type_I"/>
    <property type="match status" value="1"/>
</dbReference>
<name>A0A0J1ILZ4_NIACI</name>
<gene>
    <name evidence="7" type="ORF">ABW02_08465</name>
</gene>
<dbReference type="CDD" id="cd00385">
    <property type="entry name" value="Isoprenoid_Biosyn_C1"/>
    <property type="match status" value="1"/>
</dbReference>
<comment type="caution">
    <text evidence="7">The sequence shown here is derived from an EMBL/GenBank/DDBJ whole genome shotgun (WGS) entry which is preliminary data.</text>
</comment>
<dbReference type="AlphaFoldDB" id="A0A0J1ILZ4"/>
<dbReference type="PANTHER" id="PTHR43281:SF1">
    <property type="entry name" value="FARNESYL DIPHOSPHATE SYNTHASE"/>
    <property type="match status" value="1"/>
</dbReference>
<dbReference type="RefSeq" id="WP_047941527.1">
    <property type="nucleotide sequence ID" value="NZ_LDPH01000006.1"/>
</dbReference>
<dbReference type="GO" id="GO:0004659">
    <property type="term" value="F:prenyltransferase activity"/>
    <property type="evidence" value="ECO:0007669"/>
    <property type="project" value="InterPro"/>
</dbReference>
<dbReference type="PANTHER" id="PTHR43281">
    <property type="entry name" value="FARNESYL DIPHOSPHATE SYNTHASE"/>
    <property type="match status" value="1"/>
</dbReference>
<dbReference type="GO" id="GO:0046872">
    <property type="term" value="F:metal ion binding"/>
    <property type="evidence" value="ECO:0007669"/>
    <property type="project" value="UniProtKB-KW"/>
</dbReference>
<dbReference type="PROSITE" id="PS00723">
    <property type="entry name" value="POLYPRENYL_SYNTHASE_1"/>
    <property type="match status" value="1"/>
</dbReference>
<evidence type="ECO:0000256" key="4">
    <source>
        <dbReference type="ARBA" id="ARBA00022723"/>
    </source>
</evidence>
<evidence type="ECO:0000256" key="2">
    <source>
        <dbReference type="ARBA" id="ARBA00006706"/>
    </source>
</evidence>
<dbReference type="InterPro" id="IPR033749">
    <property type="entry name" value="Polyprenyl_synt_CS"/>
</dbReference>
<keyword evidence="5" id="KW-0460">Magnesium</keyword>
<dbReference type="Proteomes" id="UP000036045">
    <property type="component" value="Unassembled WGS sequence"/>
</dbReference>
<evidence type="ECO:0000256" key="3">
    <source>
        <dbReference type="ARBA" id="ARBA00022679"/>
    </source>
</evidence>
<accession>A0A0J1ILZ4</accession>
<dbReference type="GO" id="GO:0008299">
    <property type="term" value="P:isoprenoid biosynthetic process"/>
    <property type="evidence" value="ECO:0007669"/>
    <property type="project" value="UniProtKB-KW"/>
</dbReference>
<keyword evidence="8" id="KW-1185">Reference proteome</keyword>
<comment type="similarity">
    <text evidence="2">Belongs to the FPP/GGPP synthase family.</text>
</comment>
<dbReference type="PATRIC" id="fig|1397.4.peg.4865"/>
<dbReference type="SUPFAM" id="SSF48576">
    <property type="entry name" value="Terpenoid synthases"/>
    <property type="match status" value="2"/>
</dbReference>
<evidence type="ECO:0000313" key="7">
    <source>
        <dbReference type="EMBL" id="KLV26992.1"/>
    </source>
</evidence>
<evidence type="ECO:0000313" key="8">
    <source>
        <dbReference type="Proteomes" id="UP000036045"/>
    </source>
</evidence>
<evidence type="ECO:0000256" key="5">
    <source>
        <dbReference type="ARBA" id="ARBA00022842"/>
    </source>
</evidence>
<dbReference type="EMBL" id="LDPH01000006">
    <property type="protein sequence ID" value="KLV26992.1"/>
    <property type="molecule type" value="Genomic_DNA"/>
</dbReference>
<dbReference type="OrthoDB" id="9805316at2"/>
<dbReference type="Pfam" id="PF00348">
    <property type="entry name" value="polyprenyl_synt"/>
    <property type="match status" value="1"/>
</dbReference>
<sequence length="788" mass="91622">MDKKVKDKKKEEYRSAEDKAARYFESLQKQLVDKAYVSRLTSDFQTWKINHIHSPSILSYFSRKKRKPRVKGYRPYIEWLNYAGKLDNYLHRSVSYLYMRDLGKTLFSPFTQERVNEAVGKVKNYLLKKETKEDNFSVSSIYKLAKKDAVEHTMIWVMEKLKRVTSHIPAGMSVEHAQRKILKILAGVLMHELEERRTMDLSDEERQLRLEKAIKLGFYYGLTYPLIDDLLDAHILSPEEEERYSALIRSTLETGIVPHFGLWHGENKELISFIHNELKEAFEYMKKQHDNQTWELFLNQSYIFFHSQEVDRKKKLTVSTYSNEEIYIPVILKSSASRQIVRSLINAPEDEGYDQRTFYYGIYNQLADDLADMFEDKKDGAVTPYTYYLTYYQTRKDLLNPFEMYWTVISYLIHDVYHSDLKTQEVLLDRAVNGLKRLKEKLGNEKYNDLMGILTKDFPVFNRLLQQMVEKSDDVDFFDKLLRDHMISILKENHREQEAFSEMIQSSRGSIDNMLPITENAQLKKDIVTEAANYSLTGNGKRLRPVITSFIGEKEWGLDNAQIAPLLRSVEYMHTASLIFDDLPSQDNAAMRRGRPTLHEVYDTATAELTGLFLTQKAIEEQANLRGFDESRILQLIQYTTKATADMCKGQIMDLESRGKKLSLQELNTLCFYKTGIGFEAALVMPAILAGVPEEVKDLLKKYAYHAGIAFQIKDDLLDAEGSKEILGKESGMDKDNNTSTFVSVLGVEGARKEMWEHYSLALDIVDAIPKKTNFLRYLVDYMVNRNR</sequence>
<evidence type="ECO:0000256" key="1">
    <source>
        <dbReference type="ARBA" id="ARBA00001946"/>
    </source>
</evidence>
<keyword evidence="3 7" id="KW-0808">Transferase</keyword>
<reference evidence="7 8" key="1">
    <citation type="submission" date="2015-05" db="EMBL/GenBank/DDBJ databases">
        <title>Whole genome sequence and identification of bacterial endophytes from Costus igneus.</title>
        <authorList>
            <person name="Lee Y.P."/>
            <person name="Gan H.M."/>
            <person name="Eng W."/>
            <person name="Wheatley M.S."/>
            <person name="Caraballo A."/>
            <person name="Polter S."/>
            <person name="Savka M.A."/>
            <person name="Hudson A.O."/>
        </authorList>
    </citation>
    <scope>NUCLEOTIDE SEQUENCE [LARGE SCALE GENOMIC DNA]</scope>
    <source>
        <strain evidence="7 8">RIT379</strain>
    </source>
</reference>